<reference evidence="1 2" key="1">
    <citation type="submission" date="2015-09" db="EMBL/GenBank/DDBJ databases">
        <title>Sorangium comparison.</title>
        <authorList>
            <person name="Zaburannyi N."/>
            <person name="Bunk B."/>
            <person name="Overmann J."/>
            <person name="Mueller R."/>
        </authorList>
    </citation>
    <scope>NUCLEOTIDE SEQUENCE [LARGE SCALE GENOMIC DNA]</scope>
    <source>
        <strain evidence="1 2">So ce836</strain>
    </source>
</reference>
<evidence type="ECO:0000313" key="2">
    <source>
        <dbReference type="Proteomes" id="UP000295497"/>
    </source>
</evidence>
<evidence type="ECO:0000313" key="1">
    <source>
        <dbReference type="EMBL" id="AUX28244.1"/>
    </source>
</evidence>
<accession>A0A4P2QEJ6</accession>
<proteinExistence type="predicted"/>
<dbReference type="EMBL" id="CP012672">
    <property type="protein sequence ID" value="AUX28244.1"/>
    <property type="molecule type" value="Genomic_DNA"/>
</dbReference>
<dbReference type="Proteomes" id="UP000295497">
    <property type="component" value="Chromosome"/>
</dbReference>
<organism evidence="1 2">
    <name type="scientific">Sorangium cellulosum</name>
    <name type="common">Polyangium cellulosum</name>
    <dbReference type="NCBI Taxonomy" id="56"/>
    <lineage>
        <taxon>Bacteria</taxon>
        <taxon>Pseudomonadati</taxon>
        <taxon>Myxococcota</taxon>
        <taxon>Polyangia</taxon>
        <taxon>Polyangiales</taxon>
        <taxon>Polyangiaceae</taxon>
        <taxon>Sorangium</taxon>
    </lineage>
</organism>
<dbReference type="AlphaFoldDB" id="A0A4P2QEJ6"/>
<gene>
    <name evidence="1" type="ORF">SOCE836_003120</name>
</gene>
<protein>
    <submittedName>
        <fullName evidence="1">Uncharacterized protein</fullName>
    </submittedName>
</protein>
<name>A0A4P2QEJ6_SORCE</name>
<sequence>MECDTARRDAGLVHRSSAWYAPPTIVDSEATSPVYSEATPPVYNEDGVDLTLIRWMLSLTPADRVATLQAHIDFVTLARESRRAREPHVRADEAR</sequence>